<evidence type="ECO:0000313" key="2">
    <source>
        <dbReference type="EMBL" id="SHG04411.1"/>
    </source>
</evidence>
<proteinExistence type="predicted"/>
<name>A0A1M5GLJ5_FLAJO</name>
<dbReference type="Proteomes" id="UP000184112">
    <property type="component" value="Unassembled WGS sequence"/>
</dbReference>
<feature type="chain" id="PRO_5012228974" description="Trimeric autotransporter adhesin" evidence="1">
    <location>
        <begin position="19"/>
        <end position="451"/>
    </location>
</feature>
<feature type="signal peptide" evidence="1">
    <location>
        <begin position="1"/>
        <end position="18"/>
    </location>
</feature>
<evidence type="ECO:0000313" key="3">
    <source>
        <dbReference type="Proteomes" id="UP000184112"/>
    </source>
</evidence>
<dbReference type="RefSeq" id="WP_139261555.1">
    <property type="nucleotide sequence ID" value="NZ_FQWH01000001.1"/>
</dbReference>
<accession>A0A1M5GLJ5</accession>
<dbReference type="EMBL" id="FQWH01000001">
    <property type="protein sequence ID" value="SHG04411.1"/>
    <property type="molecule type" value="Genomic_DNA"/>
</dbReference>
<sequence>MKKIIHILLLLQSGFIMAQTETVVTSNGKKVQINPYVNNGLQANNGYVQLGGPLVQPSVITTDSNFTLGIAGLTSGSATDNILVLDSNNILRKVSGSSLTAAYWSILGNAGTNSAVNFLGTTDNTPLVFKVNNQYAGKLSSTSTAFGYNALNSVTPLQGTGNTAIGVSSMALTTSTGMYNTALGGNTLANNTTGSKNIAIGYNTGNTITTGSNNITIGSASLLSTSSATASNEMNIGNTLYGTGVNNTNTGKIGVNTNAPTAEMDVNGYARVRSMDVGDLTDNIVTADANGNLRQRPVADVAAPSLGFAKLGSGVNFTASGTYFYTGTVLTLGPGKWLVTVNMLLSKSSGSLVATGATETWWVRTGFSNSSTVFATSSDIVSTNTLVSGLLPSSSYYAMIYGTVIINNTSGANKSYYYWGGNVQGLNATGTILNFGGSNWSEDYITFQKIY</sequence>
<reference evidence="2 3" key="1">
    <citation type="submission" date="2016-11" db="EMBL/GenBank/DDBJ databases">
        <authorList>
            <person name="Jaros S."/>
            <person name="Januszkiewicz K."/>
            <person name="Wedrychowicz H."/>
        </authorList>
    </citation>
    <scope>NUCLEOTIDE SEQUENCE [LARGE SCALE GENOMIC DNA]</scope>
    <source>
        <strain evidence="2 3">DSM 6792</strain>
    </source>
</reference>
<gene>
    <name evidence="2" type="ORF">SAMN05444388_101461</name>
</gene>
<evidence type="ECO:0000256" key="1">
    <source>
        <dbReference type="SAM" id="SignalP"/>
    </source>
</evidence>
<evidence type="ECO:0008006" key="4">
    <source>
        <dbReference type="Google" id="ProtNLM"/>
    </source>
</evidence>
<keyword evidence="1" id="KW-0732">Signal</keyword>
<organism evidence="2 3">
    <name type="scientific">Flavobacterium johnsoniae</name>
    <name type="common">Cytophaga johnsonae</name>
    <dbReference type="NCBI Taxonomy" id="986"/>
    <lineage>
        <taxon>Bacteria</taxon>
        <taxon>Pseudomonadati</taxon>
        <taxon>Bacteroidota</taxon>
        <taxon>Flavobacteriia</taxon>
        <taxon>Flavobacteriales</taxon>
        <taxon>Flavobacteriaceae</taxon>
        <taxon>Flavobacterium</taxon>
    </lineage>
</organism>
<dbReference type="AlphaFoldDB" id="A0A1M5GLJ5"/>
<protein>
    <recommendedName>
        <fullName evidence="4">Trimeric autotransporter adhesin</fullName>
    </recommendedName>
</protein>